<evidence type="ECO:0000313" key="2">
    <source>
        <dbReference type="Proteomes" id="UP000184423"/>
    </source>
</evidence>
<organism evidence="1 2">
    <name type="scientific">Caloramator proteoclasticus DSM 10124</name>
    <dbReference type="NCBI Taxonomy" id="1121262"/>
    <lineage>
        <taxon>Bacteria</taxon>
        <taxon>Bacillati</taxon>
        <taxon>Bacillota</taxon>
        <taxon>Clostridia</taxon>
        <taxon>Eubacteriales</taxon>
        <taxon>Clostridiaceae</taxon>
        <taxon>Caloramator</taxon>
    </lineage>
</organism>
<evidence type="ECO:0000313" key="1">
    <source>
        <dbReference type="EMBL" id="SHF00167.1"/>
    </source>
</evidence>
<proteinExistence type="predicted"/>
<dbReference type="AlphaFoldDB" id="A0A1M4Y2W3"/>
<dbReference type="Proteomes" id="UP000184423">
    <property type="component" value="Unassembled WGS sequence"/>
</dbReference>
<keyword evidence="2" id="KW-1185">Reference proteome</keyword>
<dbReference type="EMBL" id="FQVG01000028">
    <property type="protein sequence ID" value="SHF00167.1"/>
    <property type="molecule type" value="Genomic_DNA"/>
</dbReference>
<reference evidence="2" key="1">
    <citation type="submission" date="2016-11" db="EMBL/GenBank/DDBJ databases">
        <authorList>
            <person name="Varghese N."/>
            <person name="Submissions S."/>
        </authorList>
    </citation>
    <scope>NUCLEOTIDE SEQUENCE [LARGE SCALE GENOMIC DNA]</scope>
    <source>
        <strain evidence="2">DSM 10124</strain>
    </source>
</reference>
<dbReference type="RefSeq" id="WP_073248876.1">
    <property type="nucleotide sequence ID" value="NZ_FQVG01000028.1"/>
</dbReference>
<protein>
    <submittedName>
        <fullName evidence="1">Uncharacterized protein</fullName>
    </submittedName>
</protein>
<name>A0A1M4Y2W3_9CLOT</name>
<gene>
    <name evidence="1" type="ORF">SAMN02746091_01565</name>
</gene>
<accession>A0A1M4Y2W3</accession>
<sequence length="61" mass="7010">MTKKEFKNSVTPEVTEMYPTDDRAVESYCEGKPCTFKHVESNIKNIDTGAMEPSLRKKLKK</sequence>